<comment type="caution">
    <text evidence="3">The sequence shown here is derived from an EMBL/GenBank/DDBJ whole genome shotgun (WGS) entry which is preliminary data.</text>
</comment>
<dbReference type="EMBL" id="MFKF01000353">
    <property type="protein sequence ID" value="OGG45956.1"/>
    <property type="molecule type" value="Genomic_DNA"/>
</dbReference>
<sequence>MLLALAMSACGADQVAGRPGDAITAGDYVLTVTAVENPASPPDRFTNPKPGNRFVKFDFTMGNRGGLLLPVWAGYFTLRSSGGATSPVRTDVSGDQYLRQRVVQPGGSTQATIYIEMAANERPEQLVFAPTILGWRTQIAVNLTG</sequence>
<name>A0A1F6C9Z3_HANXR</name>
<dbReference type="Proteomes" id="UP000178606">
    <property type="component" value="Unassembled WGS sequence"/>
</dbReference>
<accession>A0A1F6C9Z3</accession>
<evidence type="ECO:0000256" key="1">
    <source>
        <dbReference type="ARBA" id="ARBA00022729"/>
    </source>
</evidence>
<organism evidence="3 4">
    <name type="scientific">Handelsmanbacteria sp. (strain RIFCSPLOWO2_12_FULL_64_10)</name>
    <dbReference type="NCBI Taxonomy" id="1817868"/>
    <lineage>
        <taxon>Bacteria</taxon>
        <taxon>Candidatus Handelsmaniibacteriota</taxon>
    </lineage>
</organism>
<protein>
    <recommendedName>
        <fullName evidence="2">DUF4352 domain-containing protein</fullName>
    </recommendedName>
</protein>
<proteinExistence type="predicted"/>
<evidence type="ECO:0000313" key="4">
    <source>
        <dbReference type="Proteomes" id="UP000178606"/>
    </source>
</evidence>
<gene>
    <name evidence="3" type="ORF">A3F84_11585</name>
</gene>
<keyword evidence="1" id="KW-0732">Signal</keyword>
<dbReference type="InterPro" id="IPR029051">
    <property type="entry name" value="DUF4352"/>
</dbReference>
<dbReference type="Pfam" id="PF11611">
    <property type="entry name" value="DUF4352"/>
    <property type="match status" value="1"/>
</dbReference>
<dbReference type="AlphaFoldDB" id="A0A1F6C9Z3"/>
<feature type="domain" description="DUF4352" evidence="2">
    <location>
        <begin position="20"/>
        <end position="132"/>
    </location>
</feature>
<dbReference type="InterPro" id="IPR029050">
    <property type="entry name" value="Immunoprotect_excell_Ig-like"/>
</dbReference>
<dbReference type="Gene3D" id="2.60.40.1240">
    <property type="match status" value="1"/>
</dbReference>
<evidence type="ECO:0000259" key="2">
    <source>
        <dbReference type="Pfam" id="PF11611"/>
    </source>
</evidence>
<evidence type="ECO:0000313" key="3">
    <source>
        <dbReference type="EMBL" id="OGG45956.1"/>
    </source>
</evidence>
<reference evidence="3 4" key="1">
    <citation type="journal article" date="2016" name="Nat. Commun.">
        <title>Thousands of microbial genomes shed light on interconnected biogeochemical processes in an aquifer system.</title>
        <authorList>
            <person name="Anantharaman K."/>
            <person name="Brown C.T."/>
            <person name="Hug L.A."/>
            <person name="Sharon I."/>
            <person name="Castelle C.J."/>
            <person name="Probst A.J."/>
            <person name="Thomas B.C."/>
            <person name="Singh A."/>
            <person name="Wilkins M.J."/>
            <person name="Karaoz U."/>
            <person name="Brodie E.L."/>
            <person name="Williams K.H."/>
            <person name="Hubbard S.S."/>
            <person name="Banfield J.F."/>
        </authorList>
    </citation>
    <scope>NUCLEOTIDE SEQUENCE [LARGE SCALE GENOMIC DNA]</scope>
    <source>
        <strain evidence="4">RIFCSPLOWO2_12_FULL_64_10</strain>
    </source>
</reference>